<feature type="transmembrane region" description="Helical" evidence="2">
    <location>
        <begin position="236"/>
        <end position="256"/>
    </location>
</feature>
<gene>
    <name evidence="3" type="ORF">TL08_13185</name>
</gene>
<organism evidence="3 4">
    <name type="scientific">Actinoalloteichus hymeniacidonis</name>
    <dbReference type="NCBI Taxonomy" id="340345"/>
    <lineage>
        <taxon>Bacteria</taxon>
        <taxon>Bacillati</taxon>
        <taxon>Actinomycetota</taxon>
        <taxon>Actinomycetes</taxon>
        <taxon>Pseudonocardiales</taxon>
        <taxon>Pseudonocardiaceae</taxon>
        <taxon>Actinoalloteichus</taxon>
    </lineage>
</organism>
<evidence type="ECO:0000313" key="3">
    <source>
        <dbReference type="EMBL" id="AOS63451.1"/>
    </source>
</evidence>
<feature type="transmembrane region" description="Helical" evidence="2">
    <location>
        <begin position="103"/>
        <end position="126"/>
    </location>
</feature>
<dbReference type="PANTHER" id="PTHR43057:SF1">
    <property type="entry name" value="ARSENICAL-RESISTANCE PROTEIN 3"/>
    <property type="match status" value="1"/>
</dbReference>
<feature type="transmembrane region" description="Helical" evidence="2">
    <location>
        <begin position="292"/>
        <end position="314"/>
    </location>
</feature>
<dbReference type="InterPro" id="IPR004706">
    <property type="entry name" value="Arsenical-R_Acr3"/>
</dbReference>
<feature type="transmembrane region" description="Helical" evidence="2">
    <location>
        <begin position="17"/>
        <end position="38"/>
    </location>
</feature>
<feature type="transmembrane region" description="Helical" evidence="2">
    <location>
        <begin position="268"/>
        <end position="286"/>
    </location>
</feature>
<dbReference type="AlphaFoldDB" id="A0AAC9MZ15"/>
<sequence length="328" mass="34565">MGSGEVGLVEWWERHQIALYLGAMAVGAAVGLLAGHTATGWERAINPVLAALLYATFLQVPAAELLRSLRSGRFLGAVLVINFVVVPLVVAAMFTLLPADQAVRLGVLLVLLAPCVDYVIVFSGLAGADSRKLLAVTPLLLIGQMLLLPVLLGLFLGPDLLELVEPEPFVEAFVLLIVIPLVAAWLTQAWAARARTGRVVAKGVGMAMVPLTAATLLTVAAAALPQAGGDLPRALTVVPFYVVFLVVMPLAGLLVTRLFRLGGRDGRAILFSGATRNSLVVLPLALALPEDAAIVAVVIVTQTLVEVIGMVVYLRLVPRVLPIREPQG</sequence>
<feature type="transmembrane region" description="Helical" evidence="2">
    <location>
        <begin position="199"/>
        <end position="224"/>
    </location>
</feature>
<keyword evidence="2" id="KW-0472">Membrane</keyword>
<feature type="transmembrane region" description="Helical" evidence="2">
    <location>
        <begin position="44"/>
        <end position="62"/>
    </location>
</feature>
<accession>A0AAC9MZ15</accession>
<evidence type="ECO:0000313" key="4">
    <source>
        <dbReference type="Proteomes" id="UP000095210"/>
    </source>
</evidence>
<dbReference type="PANTHER" id="PTHR43057">
    <property type="entry name" value="ARSENITE EFFLUX TRANSPORTER"/>
    <property type="match status" value="1"/>
</dbReference>
<dbReference type="GO" id="GO:0015104">
    <property type="term" value="F:antimonite transmembrane transporter activity"/>
    <property type="evidence" value="ECO:0007669"/>
    <property type="project" value="TreeGrafter"/>
</dbReference>
<dbReference type="GO" id="GO:0015105">
    <property type="term" value="F:arsenite transmembrane transporter activity"/>
    <property type="evidence" value="ECO:0007669"/>
    <property type="project" value="TreeGrafter"/>
</dbReference>
<keyword evidence="4" id="KW-1185">Reference proteome</keyword>
<dbReference type="GO" id="GO:0015297">
    <property type="term" value="F:antiporter activity"/>
    <property type="evidence" value="ECO:0007669"/>
    <property type="project" value="InterPro"/>
</dbReference>
<dbReference type="GO" id="GO:0005886">
    <property type="term" value="C:plasma membrane"/>
    <property type="evidence" value="ECO:0007669"/>
    <property type="project" value="TreeGrafter"/>
</dbReference>
<keyword evidence="2" id="KW-1133">Transmembrane helix</keyword>
<name>A0AAC9MZ15_9PSEU</name>
<keyword evidence="1" id="KW-0813">Transport</keyword>
<dbReference type="InterPro" id="IPR016833">
    <property type="entry name" value="Put_Na-Bile_cotransptr"/>
</dbReference>
<feature type="transmembrane region" description="Helical" evidence="2">
    <location>
        <begin position="169"/>
        <end position="187"/>
    </location>
</feature>
<dbReference type="Gene3D" id="1.20.1530.20">
    <property type="match status" value="1"/>
</dbReference>
<dbReference type="InterPro" id="IPR038770">
    <property type="entry name" value="Na+/solute_symporter_sf"/>
</dbReference>
<keyword evidence="2" id="KW-0812">Transmembrane</keyword>
<feature type="transmembrane region" description="Helical" evidence="2">
    <location>
        <begin position="74"/>
        <end position="97"/>
    </location>
</feature>
<proteinExistence type="predicted"/>
<dbReference type="EMBL" id="CP014859">
    <property type="protein sequence ID" value="AOS63451.1"/>
    <property type="molecule type" value="Genomic_DNA"/>
</dbReference>
<dbReference type="RefSeq" id="WP_069849224.1">
    <property type="nucleotide sequence ID" value="NZ_CP014859.1"/>
</dbReference>
<dbReference type="KEGG" id="ahm:TL08_13185"/>
<dbReference type="Proteomes" id="UP000095210">
    <property type="component" value="Chromosome"/>
</dbReference>
<reference evidence="4" key="1">
    <citation type="submission" date="2016-03" db="EMBL/GenBank/DDBJ databases">
        <title>Complete genome sequence of the type strain Actinoalloteichus hymeniacidonis DSM 45092.</title>
        <authorList>
            <person name="Schaffert L."/>
            <person name="Albersmeier A."/>
            <person name="Winkler A."/>
            <person name="Kalinowski J."/>
            <person name="Zotchev S."/>
            <person name="Ruckert C."/>
        </authorList>
    </citation>
    <scope>NUCLEOTIDE SEQUENCE [LARGE SCALE GENOMIC DNA]</scope>
    <source>
        <strain evidence="4">HPA177(T) (DSM 45092(T))</strain>
    </source>
</reference>
<dbReference type="Pfam" id="PF13593">
    <property type="entry name" value="SBF_like"/>
    <property type="match status" value="1"/>
</dbReference>
<evidence type="ECO:0000256" key="2">
    <source>
        <dbReference type="SAM" id="Phobius"/>
    </source>
</evidence>
<protein>
    <submittedName>
        <fullName evidence="3">Arsenite efflux pump ACR3-like permease</fullName>
    </submittedName>
</protein>
<evidence type="ECO:0000256" key="1">
    <source>
        <dbReference type="ARBA" id="ARBA00022448"/>
    </source>
</evidence>
<feature type="transmembrane region" description="Helical" evidence="2">
    <location>
        <begin position="133"/>
        <end position="157"/>
    </location>
</feature>